<keyword evidence="8 9" id="KW-0472">Membrane</keyword>
<dbReference type="RefSeq" id="WP_075854874.1">
    <property type="nucleotide sequence ID" value="NZ_FMAC01000007.1"/>
</dbReference>
<accession>A0A1C3VNZ8</accession>
<evidence type="ECO:0000256" key="5">
    <source>
        <dbReference type="ARBA" id="ARBA00022692"/>
    </source>
</evidence>
<name>A0A1C3VNZ8_9HYPH</name>
<evidence type="ECO:0000256" key="1">
    <source>
        <dbReference type="ARBA" id="ARBA00004429"/>
    </source>
</evidence>
<evidence type="ECO:0000256" key="9">
    <source>
        <dbReference type="RuleBase" id="RU363032"/>
    </source>
</evidence>
<evidence type="ECO:0000256" key="6">
    <source>
        <dbReference type="ARBA" id="ARBA00022970"/>
    </source>
</evidence>
<dbReference type="PROSITE" id="PS50928">
    <property type="entry name" value="ABC_TM1"/>
    <property type="match status" value="1"/>
</dbReference>
<sequence length="223" mass="24343">MISDAYDIFWQYRDTYLTGMRNALAAAAVGLLLALCVGMVAGIVRFSSRGIFSRAIAVYVSLVRNTPLLVQVYFIYFGLPTLGITLSAFSTGVIALTFNSGAYIAEMVRGGLNAIPRGQIEAAQSLGLKWRILLRYVLLPQAAPTILPAITGQFVQLIKDTSLLYTIAVLEITKAADDVGNETYQFLPAYLVSCVIYVVICVVLNLLVDVYESRAGFSKHKRA</sequence>
<keyword evidence="7 9" id="KW-1133">Transmembrane helix</keyword>
<keyword evidence="6" id="KW-0029">Amino-acid transport</keyword>
<protein>
    <submittedName>
        <fullName evidence="11">Polar amino acid transport system permease protein</fullName>
    </submittedName>
</protein>
<dbReference type="InterPro" id="IPR035906">
    <property type="entry name" value="MetI-like_sf"/>
</dbReference>
<dbReference type="SUPFAM" id="SSF161098">
    <property type="entry name" value="MetI-like"/>
    <property type="match status" value="1"/>
</dbReference>
<feature type="transmembrane region" description="Helical" evidence="9">
    <location>
        <begin position="23"/>
        <end position="44"/>
    </location>
</feature>
<feature type="domain" description="ABC transmembrane type-1" evidence="10">
    <location>
        <begin position="20"/>
        <end position="208"/>
    </location>
</feature>
<feature type="transmembrane region" description="Helical" evidence="9">
    <location>
        <begin position="133"/>
        <end position="155"/>
    </location>
</feature>
<feature type="transmembrane region" description="Helical" evidence="9">
    <location>
        <begin position="56"/>
        <end position="76"/>
    </location>
</feature>
<feature type="transmembrane region" description="Helical" evidence="9">
    <location>
        <begin position="189"/>
        <end position="211"/>
    </location>
</feature>
<dbReference type="InterPro" id="IPR043429">
    <property type="entry name" value="ArtM/GltK/GlnP/TcyL/YhdX-like"/>
</dbReference>
<dbReference type="PANTHER" id="PTHR30614:SF0">
    <property type="entry name" value="L-CYSTINE TRANSPORT SYSTEM PERMEASE PROTEIN TCYL"/>
    <property type="match status" value="1"/>
</dbReference>
<proteinExistence type="inferred from homology"/>
<dbReference type="PANTHER" id="PTHR30614">
    <property type="entry name" value="MEMBRANE COMPONENT OF AMINO ACID ABC TRANSPORTER"/>
    <property type="match status" value="1"/>
</dbReference>
<keyword evidence="5 9" id="KW-0812">Transmembrane</keyword>
<comment type="similarity">
    <text evidence="2">Belongs to the binding-protein-dependent transport system permease family. HisMQ subfamily.</text>
</comment>
<dbReference type="InterPro" id="IPR010065">
    <property type="entry name" value="AA_ABC_transptr_permease_3TM"/>
</dbReference>
<dbReference type="EMBL" id="FMAC01000007">
    <property type="protein sequence ID" value="SCB29428.1"/>
    <property type="molecule type" value="Genomic_DNA"/>
</dbReference>
<evidence type="ECO:0000313" key="12">
    <source>
        <dbReference type="Proteomes" id="UP000186228"/>
    </source>
</evidence>
<evidence type="ECO:0000256" key="3">
    <source>
        <dbReference type="ARBA" id="ARBA00022448"/>
    </source>
</evidence>
<dbReference type="GO" id="GO:0022857">
    <property type="term" value="F:transmembrane transporter activity"/>
    <property type="evidence" value="ECO:0007669"/>
    <property type="project" value="InterPro"/>
</dbReference>
<organism evidence="11 12">
    <name type="scientific">Rhizobium hainanense</name>
    <dbReference type="NCBI Taxonomy" id="52131"/>
    <lineage>
        <taxon>Bacteria</taxon>
        <taxon>Pseudomonadati</taxon>
        <taxon>Pseudomonadota</taxon>
        <taxon>Alphaproteobacteria</taxon>
        <taxon>Hyphomicrobiales</taxon>
        <taxon>Rhizobiaceae</taxon>
        <taxon>Rhizobium/Agrobacterium group</taxon>
        <taxon>Rhizobium</taxon>
    </lineage>
</organism>
<reference evidence="12" key="1">
    <citation type="submission" date="2016-08" db="EMBL/GenBank/DDBJ databases">
        <authorList>
            <person name="Varghese N."/>
            <person name="Submissions Spin"/>
        </authorList>
    </citation>
    <scope>NUCLEOTIDE SEQUENCE [LARGE SCALE GENOMIC DNA]</scope>
    <source>
        <strain evidence="12">CCBAU 57015</strain>
    </source>
</reference>
<dbReference type="InterPro" id="IPR000515">
    <property type="entry name" value="MetI-like"/>
</dbReference>
<dbReference type="Pfam" id="PF00528">
    <property type="entry name" value="BPD_transp_1"/>
    <property type="match status" value="1"/>
</dbReference>
<evidence type="ECO:0000256" key="2">
    <source>
        <dbReference type="ARBA" id="ARBA00010072"/>
    </source>
</evidence>
<comment type="subcellular location">
    <subcellularLocation>
        <location evidence="1">Cell inner membrane</location>
        <topology evidence="1">Multi-pass membrane protein</topology>
    </subcellularLocation>
    <subcellularLocation>
        <location evidence="9">Cell membrane</location>
        <topology evidence="9">Multi-pass membrane protein</topology>
    </subcellularLocation>
</comment>
<keyword evidence="3 9" id="KW-0813">Transport</keyword>
<evidence type="ECO:0000259" key="10">
    <source>
        <dbReference type="PROSITE" id="PS50928"/>
    </source>
</evidence>
<dbReference type="CDD" id="cd06261">
    <property type="entry name" value="TM_PBP2"/>
    <property type="match status" value="1"/>
</dbReference>
<evidence type="ECO:0000256" key="7">
    <source>
        <dbReference type="ARBA" id="ARBA00022989"/>
    </source>
</evidence>
<evidence type="ECO:0000256" key="4">
    <source>
        <dbReference type="ARBA" id="ARBA00022475"/>
    </source>
</evidence>
<dbReference type="STRING" id="52131.GA0061100_10790"/>
<keyword evidence="4" id="KW-1003">Cell membrane</keyword>
<dbReference type="Proteomes" id="UP000186228">
    <property type="component" value="Unassembled WGS sequence"/>
</dbReference>
<dbReference type="AlphaFoldDB" id="A0A1C3VNZ8"/>
<dbReference type="Gene3D" id="1.10.3720.10">
    <property type="entry name" value="MetI-like"/>
    <property type="match status" value="1"/>
</dbReference>
<evidence type="ECO:0000313" key="11">
    <source>
        <dbReference type="EMBL" id="SCB29428.1"/>
    </source>
</evidence>
<evidence type="ECO:0000256" key="8">
    <source>
        <dbReference type="ARBA" id="ARBA00023136"/>
    </source>
</evidence>
<dbReference type="NCBIfam" id="TIGR01726">
    <property type="entry name" value="HEQRo_perm_3TM"/>
    <property type="match status" value="1"/>
</dbReference>
<gene>
    <name evidence="11" type="ORF">GA0061100_10790</name>
</gene>
<keyword evidence="12" id="KW-1185">Reference proteome</keyword>
<feature type="transmembrane region" description="Helical" evidence="9">
    <location>
        <begin position="82"/>
        <end position="105"/>
    </location>
</feature>
<dbReference type="OrthoDB" id="7341446at2"/>
<dbReference type="GO" id="GO:0006865">
    <property type="term" value="P:amino acid transport"/>
    <property type="evidence" value="ECO:0007669"/>
    <property type="project" value="UniProtKB-KW"/>
</dbReference>
<dbReference type="GO" id="GO:0043190">
    <property type="term" value="C:ATP-binding cassette (ABC) transporter complex"/>
    <property type="evidence" value="ECO:0007669"/>
    <property type="project" value="InterPro"/>
</dbReference>